<gene>
    <name evidence="2" type="ordered locus">YpsIP31758_0035</name>
</gene>
<dbReference type="AlphaFoldDB" id="A0A0U1QXQ8"/>
<accession>A0A0U1QXQ8</accession>
<evidence type="ECO:0000313" key="3">
    <source>
        <dbReference type="Proteomes" id="UP000002412"/>
    </source>
</evidence>
<name>A0A0U1QXQ8_YERP3</name>
<reference evidence="2 3" key="1">
    <citation type="journal article" date="2007" name="PLoS Genet.">
        <title>The complete genome sequence of Yersinia pseudotuberculosis IP31758, the causative agent of Far East scarlet-like fever.</title>
        <authorList>
            <person name="Eppinger M."/>
            <person name="Rosovitz M.J."/>
            <person name="Fricke W.F."/>
            <person name="Rasko D.A."/>
            <person name="Kokorina G."/>
            <person name="Fayolle C."/>
            <person name="Lindler L.E."/>
            <person name="Carniel E."/>
            <person name="Ravel J."/>
        </authorList>
    </citation>
    <scope>NUCLEOTIDE SEQUENCE [LARGE SCALE GENOMIC DNA]</scope>
    <source>
        <strain evidence="2 3">IP 31758</strain>
    </source>
</reference>
<proteinExistence type="predicted"/>
<protein>
    <submittedName>
        <fullName evidence="2">Uncharacterized protein</fullName>
    </submittedName>
</protein>
<organism evidence="2 3">
    <name type="scientific">Yersinia pseudotuberculosis serotype O:1b (strain IP 31758)</name>
    <dbReference type="NCBI Taxonomy" id="349747"/>
    <lineage>
        <taxon>Bacteria</taxon>
        <taxon>Pseudomonadati</taxon>
        <taxon>Pseudomonadota</taxon>
        <taxon>Gammaproteobacteria</taxon>
        <taxon>Enterobacterales</taxon>
        <taxon>Yersiniaceae</taxon>
        <taxon>Yersinia</taxon>
    </lineage>
</organism>
<dbReference type="EMBL" id="CP000720">
    <property type="protein sequence ID" value="ABS47443.1"/>
    <property type="molecule type" value="Genomic_DNA"/>
</dbReference>
<dbReference type="KEGG" id="ypi:YpsIP31758_0035"/>
<keyword evidence="1" id="KW-1133">Transmembrane helix</keyword>
<keyword evidence="1" id="KW-0472">Membrane</keyword>
<dbReference type="HOGENOM" id="CLU_3319647_0_0_6"/>
<dbReference type="Proteomes" id="UP000002412">
    <property type="component" value="Chromosome"/>
</dbReference>
<keyword evidence="1" id="KW-0812">Transmembrane</keyword>
<evidence type="ECO:0000313" key="2">
    <source>
        <dbReference type="EMBL" id="ABS47443.1"/>
    </source>
</evidence>
<evidence type="ECO:0000256" key="1">
    <source>
        <dbReference type="SAM" id="Phobius"/>
    </source>
</evidence>
<sequence length="39" mass="4603">MAWYFQIGKGGILMIRLTKAIVCAGFLYYFYFFANSHFL</sequence>
<feature type="transmembrane region" description="Helical" evidence="1">
    <location>
        <begin position="12"/>
        <end position="34"/>
    </location>
</feature>